<sequence length="75" mass="8096">MARCDMAEEGKPLGGAADRQRTCAVCGAEFRPGERTEVEAFSDGAVRYVAVHPGHTTHSPSRERAAERRLRGQAA</sequence>
<organism evidence="2 3">
    <name type="scientific">Amycolatopsis pretoriensis</name>
    <dbReference type="NCBI Taxonomy" id="218821"/>
    <lineage>
        <taxon>Bacteria</taxon>
        <taxon>Bacillati</taxon>
        <taxon>Actinomycetota</taxon>
        <taxon>Actinomycetes</taxon>
        <taxon>Pseudonocardiales</taxon>
        <taxon>Pseudonocardiaceae</taxon>
        <taxon>Amycolatopsis</taxon>
    </lineage>
</organism>
<dbReference type="AlphaFoldDB" id="A0A1H5R4H8"/>
<dbReference type="EMBL" id="FNUJ01000006">
    <property type="protein sequence ID" value="SEF33306.1"/>
    <property type="molecule type" value="Genomic_DNA"/>
</dbReference>
<evidence type="ECO:0000313" key="2">
    <source>
        <dbReference type="EMBL" id="SEF33306.1"/>
    </source>
</evidence>
<proteinExistence type="predicted"/>
<accession>A0A1H5R4H8</accession>
<feature type="region of interest" description="Disordered" evidence="1">
    <location>
        <begin position="53"/>
        <end position="75"/>
    </location>
</feature>
<keyword evidence="3" id="KW-1185">Reference proteome</keyword>
<name>A0A1H5R4H8_9PSEU</name>
<protein>
    <submittedName>
        <fullName evidence="2">Uncharacterized protein</fullName>
    </submittedName>
</protein>
<evidence type="ECO:0000256" key="1">
    <source>
        <dbReference type="SAM" id="MobiDB-lite"/>
    </source>
</evidence>
<dbReference type="Proteomes" id="UP000198878">
    <property type="component" value="Unassembled WGS sequence"/>
</dbReference>
<evidence type="ECO:0000313" key="3">
    <source>
        <dbReference type="Proteomes" id="UP000198878"/>
    </source>
</evidence>
<gene>
    <name evidence="2" type="ORF">SAMN05421837_106724</name>
</gene>
<feature type="compositionally biased region" description="Basic and acidic residues" evidence="1">
    <location>
        <begin position="60"/>
        <end position="75"/>
    </location>
</feature>
<reference evidence="3" key="1">
    <citation type="submission" date="2016-10" db="EMBL/GenBank/DDBJ databases">
        <authorList>
            <person name="Varghese N."/>
            <person name="Submissions S."/>
        </authorList>
    </citation>
    <scope>NUCLEOTIDE SEQUENCE [LARGE SCALE GENOMIC DNA]</scope>
    <source>
        <strain evidence="3">DSM 44654</strain>
    </source>
</reference>